<protein>
    <submittedName>
        <fullName evidence="1">Uncharacterized protein</fullName>
    </submittedName>
</protein>
<organism evidence="1 2">
    <name type="scientific">Daphnia magna</name>
    <dbReference type="NCBI Taxonomy" id="35525"/>
    <lineage>
        <taxon>Eukaryota</taxon>
        <taxon>Metazoa</taxon>
        <taxon>Ecdysozoa</taxon>
        <taxon>Arthropoda</taxon>
        <taxon>Crustacea</taxon>
        <taxon>Branchiopoda</taxon>
        <taxon>Diplostraca</taxon>
        <taxon>Cladocera</taxon>
        <taxon>Anomopoda</taxon>
        <taxon>Daphniidae</taxon>
        <taxon>Daphnia</taxon>
    </lineage>
</organism>
<dbReference type="Proteomes" id="UP001234178">
    <property type="component" value="Unassembled WGS sequence"/>
</dbReference>
<comment type="caution">
    <text evidence="1">The sequence shown here is derived from an EMBL/GenBank/DDBJ whole genome shotgun (WGS) entry which is preliminary data.</text>
</comment>
<accession>A0ABQ9ZMY5</accession>
<evidence type="ECO:0000313" key="2">
    <source>
        <dbReference type="Proteomes" id="UP001234178"/>
    </source>
</evidence>
<gene>
    <name evidence="1" type="ORF">OUZ56_026823</name>
</gene>
<sequence>MYFKTVFSYIDNESQMKQLAFSVQIQNKFISQGKRPSYRRAAVGCVVNETKYSTRPILTQVSLLLLCKGKAFVPLASTSSAALMDGFSDVRELTNRNIPITLYVVVISRHVHHTNQDILGIEDY</sequence>
<evidence type="ECO:0000313" key="1">
    <source>
        <dbReference type="EMBL" id="KAK4014297.1"/>
    </source>
</evidence>
<name>A0ABQ9ZMY5_9CRUS</name>
<proteinExistence type="predicted"/>
<dbReference type="EMBL" id="JAOYFB010000004">
    <property type="protein sequence ID" value="KAK4014297.1"/>
    <property type="molecule type" value="Genomic_DNA"/>
</dbReference>
<reference evidence="1 2" key="1">
    <citation type="journal article" date="2023" name="Nucleic Acids Res.">
        <title>The hologenome of Daphnia magna reveals possible DNA methylation and microbiome-mediated evolution of the host genome.</title>
        <authorList>
            <person name="Chaturvedi A."/>
            <person name="Li X."/>
            <person name="Dhandapani V."/>
            <person name="Marshall H."/>
            <person name="Kissane S."/>
            <person name="Cuenca-Cambronero M."/>
            <person name="Asole G."/>
            <person name="Calvet F."/>
            <person name="Ruiz-Romero M."/>
            <person name="Marangio P."/>
            <person name="Guigo R."/>
            <person name="Rago D."/>
            <person name="Mirbahai L."/>
            <person name="Eastwood N."/>
            <person name="Colbourne J.K."/>
            <person name="Zhou J."/>
            <person name="Mallon E."/>
            <person name="Orsini L."/>
        </authorList>
    </citation>
    <scope>NUCLEOTIDE SEQUENCE [LARGE SCALE GENOMIC DNA]</scope>
    <source>
        <strain evidence="1">LRV0_1</strain>
    </source>
</reference>
<keyword evidence="2" id="KW-1185">Reference proteome</keyword>